<protein>
    <recommendedName>
        <fullName evidence="4 14">Protoporphyrinogen IX oxidase</fullName>
        <shortName evidence="14">PPO</shortName>
        <ecNumber evidence="14 15">1.3.99.-</ecNumber>
    </recommendedName>
</protein>
<organism evidence="16 17">
    <name type="scientific">Sphingomonas jejuensis</name>
    <dbReference type="NCBI Taxonomy" id="904715"/>
    <lineage>
        <taxon>Bacteria</taxon>
        <taxon>Pseudomonadati</taxon>
        <taxon>Pseudomonadota</taxon>
        <taxon>Alphaproteobacteria</taxon>
        <taxon>Sphingomonadales</taxon>
        <taxon>Sphingomonadaceae</taxon>
        <taxon>Sphingomonas</taxon>
    </lineage>
</organism>
<evidence type="ECO:0000256" key="13">
    <source>
        <dbReference type="ARBA" id="ARBA00048390"/>
    </source>
</evidence>
<evidence type="ECO:0000256" key="7">
    <source>
        <dbReference type="ARBA" id="ARBA00022692"/>
    </source>
</evidence>
<feature type="binding site" description="axial binding residue" evidence="14">
    <location>
        <position position="87"/>
    </location>
    <ligand>
        <name>heme</name>
        <dbReference type="ChEBI" id="CHEBI:30413"/>
    </ligand>
    <ligandPart>
        <name>Fe</name>
        <dbReference type="ChEBI" id="CHEBI:18248"/>
    </ligandPart>
</feature>
<dbReference type="RefSeq" id="WP_167955416.1">
    <property type="nucleotide sequence ID" value="NZ_JAATJE010000002.1"/>
</dbReference>
<evidence type="ECO:0000313" key="17">
    <source>
        <dbReference type="Proteomes" id="UP000734218"/>
    </source>
</evidence>
<evidence type="ECO:0000256" key="15">
    <source>
        <dbReference type="PIRNR" id="PIRNR004638"/>
    </source>
</evidence>
<dbReference type="InterPro" id="IPR005265">
    <property type="entry name" value="HemJ-like"/>
</dbReference>
<keyword evidence="11 14" id="KW-0408">Iron</keyword>
<evidence type="ECO:0000256" key="3">
    <source>
        <dbReference type="ARBA" id="ARBA00006501"/>
    </source>
</evidence>
<feature type="transmembrane region" description="Helical" evidence="14">
    <location>
        <begin position="84"/>
        <end position="102"/>
    </location>
</feature>
<feature type="transmembrane region" description="Helical" evidence="14">
    <location>
        <begin position="122"/>
        <end position="140"/>
    </location>
</feature>
<evidence type="ECO:0000256" key="6">
    <source>
        <dbReference type="ARBA" id="ARBA00022617"/>
    </source>
</evidence>
<dbReference type="EC" id="1.3.99.-" evidence="14 15"/>
<comment type="subcellular location">
    <subcellularLocation>
        <location evidence="1 14">Cell membrane</location>
        <topology evidence="1 14">Multi-pass membrane protein</topology>
    </subcellularLocation>
</comment>
<keyword evidence="9 14" id="KW-1133">Transmembrane helix</keyword>
<comment type="function">
    <text evidence="14 15">Catalyzes the oxidation of protoporphyrinogen IX to protoporphyrin IX.</text>
</comment>
<evidence type="ECO:0000313" key="16">
    <source>
        <dbReference type="EMBL" id="NJC34957.1"/>
    </source>
</evidence>
<sequence>MGQAYLWLKAAHLILVIFWIAGLFLLPRFHIYHAEEPVGSPQAAKWIEREGRLRRIILNPSMIGVWILGLALAVQIGAFSMGWFHAKLLLVILLSGYHGWAVGYGRKLAAGHRPPTTKALRLLNEVPGVAVILIVILVIVKPL</sequence>
<evidence type="ECO:0000256" key="14">
    <source>
        <dbReference type="HAMAP-Rule" id="MF_02239"/>
    </source>
</evidence>
<name>A0ABX0XQ32_9SPHN</name>
<evidence type="ECO:0000256" key="10">
    <source>
        <dbReference type="ARBA" id="ARBA00023002"/>
    </source>
</evidence>
<proteinExistence type="inferred from homology"/>
<feature type="binding site" description="axial binding residue" evidence="14">
    <location>
        <position position="12"/>
    </location>
    <ligand>
        <name>heme</name>
        <dbReference type="ChEBI" id="CHEBI:30413"/>
    </ligand>
    <ligandPart>
        <name>Fe</name>
        <dbReference type="ChEBI" id="CHEBI:18248"/>
    </ligandPart>
</feature>
<keyword evidence="7 14" id="KW-0812">Transmembrane</keyword>
<evidence type="ECO:0000256" key="1">
    <source>
        <dbReference type="ARBA" id="ARBA00004651"/>
    </source>
</evidence>
<keyword evidence="8 14" id="KW-0479">Metal-binding</keyword>
<evidence type="ECO:0000256" key="8">
    <source>
        <dbReference type="ARBA" id="ARBA00022723"/>
    </source>
</evidence>
<dbReference type="PANTHER" id="PTHR40255">
    <property type="entry name" value="UPF0093 MEMBRANE PROTEIN SLR1790"/>
    <property type="match status" value="1"/>
</dbReference>
<evidence type="ECO:0000256" key="4">
    <source>
        <dbReference type="ARBA" id="ARBA00017504"/>
    </source>
</evidence>
<evidence type="ECO:0000256" key="12">
    <source>
        <dbReference type="ARBA" id="ARBA00023136"/>
    </source>
</evidence>
<keyword evidence="17" id="KW-1185">Reference proteome</keyword>
<comment type="cofactor">
    <cofactor evidence="14 15">
        <name>heme b</name>
        <dbReference type="ChEBI" id="CHEBI:60344"/>
    </cofactor>
    <text evidence="14 15">Binds 1 heme b (iron(II)-protoporphyrin IX) group per subunit.</text>
</comment>
<feature type="transmembrane region" description="Helical" evidence="14">
    <location>
        <begin position="56"/>
        <end position="78"/>
    </location>
</feature>
<keyword evidence="10 14" id="KW-0560">Oxidoreductase</keyword>
<accession>A0ABX0XQ32</accession>
<gene>
    <name evidence="16" type="ORF">GGR88_002471</name>
</gene>
<evidence type="ECO:0000256" key="5">
    <source>
        <dbReference type="ARBA" id="ARBA00022475"/>
    </source>
</evidence>
<evidence type="ECO:0000256" key="11">
    <source>
        <dbReference type="ARBA" id="ARBA00023004"/>
    </source>
</evidence>
<keyword evidence="12 14" id="KW-0472">Membrane</keyword>
<keyword evidence="5 14" id="KW-1003">Cell membrane</keyword>
<reference evidence="16 17" key="1">
    <citation type="submission" date="2020-03" db="EMBL/GenBank/DDBJ databases">
        <title>Genomic Encyclopedia of Type Strains, Phase IV (KMG-IV): sequencing the most valuable type-strain genomes for metagenomic binning, comparative biology and taxonomic classification.</title>
        <authorList>
            <person name="Goeker M."/>
        </authorList>
    </citation>
    <scope>NUCLEOTIDE SEQUENCE [LARGE SCALE GENOMIC DNA]</scope>
    <source>
        <strain evidence="16 17">DSM 27651</strain>
    </source>
</reference>
<dbReference type="PIRSF" id="PIRSF004638">
    <property type="entry name" value="UCP004638"/>
    <property type="match status" value="1"/>
</dbReference>
<dbReference type="HAMAP" id="MF_02239">
    <property type="entry name" value="HemJ"/>
    <property type="match status" value="1"/>
</dbReference>
<dbReference type="PANTHER" id="PTHR40255:SF1">
    <property type="entry name" value="PROTOPORPHYRINOGEN IX OXIDASE"/>
    <property type="match status" value="1"/>
</dbReference>
<comment type="caution">
    <text evidence="16">The sequence shown here is derived from an EMBL/GenBank/DDBJ whole genome shotgun (WGS) entry which is preliminary data.</text>
</comment>
<evidence type="ECO:0000256" key="2">
    <source>
        <dbReference type="ARBA" id="ARBA00005073"/>
    </source>
</evidence>
<evidence type="ECO:0000256" key="9">
    <source>
        <dbReference type="ARBA" id="ARBA00022989"/>
    </source>
</evidence>
<feature type="transmembrane region" description="Helical" evidence="14">
    <location>
        <begin position="6"/>
        <end position="26"/>
    </location>
</feature>
<dbReference type="EMBL" id="JAATJE010000002">
    <property type="protein sequence ID" value="NJC34957.1"/>
    <property type="molecule type" value="Genomic_DNA"/>
</dbReference>
<dbReference type="Proteomes" id="UP000734218">
    <property type="component" value="Unassembled WGS sequence"/>
</dbReference>
<comment type="pathway">
    <text evidence="2 14 15">Porphyrin-containing compound metabolism; protoporphyrin-IX biosynthesis; protoporphyrin-IX from protoporphyrinogen-IX: step 1/1.</text>
</comment>
<dbReference type="Pfam" id="PF03653">
    <property type="entry name" value="UPF0093"/>
    <property type="match status" value="1"/>
</dbReference>
<keyword evidence="6 14" id="KW-0349">Heme</keyword>
<comment type="subunit">
    <text evidence="14">Homodimer.</text>
</comment>
<comment type="similarity">
    <text evidence="3 14 15">Belongs to the HemJ family.</text>
</comment>
<comment type="catalytic activity">
    <reaction evidence="13 14 15">
        <text>protoporphyrinogen IX + 3 A = protoporphyrin IX + 3 AH2</text>
        <dbReference type="Rhea" id="RHEA:62000"/>
        <dbReference type="ChEBI" id="CHEBI:13193"/>
        <dbReference type="ChEBI" id="CHEBI:17499"/>
        <dbReference type="ChEBI" id="CHEBI:57306"/>
        <dbReference type="ChEBI" id="CHEBI:57307"/>
    </reaction>
</comment>